<dbReference type="InterPro" id="IPR036101">
    <property type="entry name" value="CarD-like/TRCF_RID_sf"/>
</dbReference>
<dbReference type="Gene3D" id="3.90.1150.50">
    <property type="entry name" value="Transcription-repair-coupling factor, D7 domain"/>
    <property type="match status" value="1"/>
</dbReference>
<evidence type="ECO:0000256" key="3">
    <source>
        <dbReference type="ARBA" id="ARBA00022763"/>
    </source>
</evidence>
<dbReference type="Pfam" id="PF00270">
    <property type="entry name" value="DEAD"/>
    <property type="match status" value="1"/>
</dbReference>
<keyword evidence="4 9" id="KW-0378">Hydrolase</keyword>
<dbReference type="InterPro" id="IPR047112">
    <property type="entry name" value="RecG/Mfd"/>
</dbReference>
<dbReference type="eggNOG" id="COG1197">
    <property type="taxonomic scope" value="Bacteria"/>
</dbReference>
<keyword evidence="8 9" id="KW-0234">DNA repair</keyword>
<proteinExistence type="inferred from homology"/>
<evidence type="ECO:0000256" key="1">
    <source>
        <dbReference type="ARBA" id="ARBA00022490"/>
    </source>
</evidence>
<feature type="domain" description="Helicase ATP-binding" evidence="10">
    <location>
        <begin position="640"/>
        <end position="801"/>
    </location>
</feature>
<dbReference type="EC" id="3.6.4.-" evidence="9"/>
<evidence type="ECO:0000256" key="7">
    <source>
        <dbReference type="ARBA" id="ARBA00023125"/>
    </source>
</evidence>
<dbReference type="GO" id="GO:0005737">
    <property type="term" value="C:cytoplasm"/>
    <property type="evidence" value="ECO:0007669"/>
    <property type="project" value="UniProtKB-SubCell"/>
</dbReference>
<keyword evidence="3 9" id="KW-0227">DNA damage</keyword>
<dbReference type="InterPro" id="IPR005118">
    <property type="entry name" value="TRCF_C"/>
</dbReference>
<dbReference type="Gene3D" id="2.40.10.170">
    <property type="match status" value="1"/>
</dbReference>
<organism evidence="12 13">
    <name type="scientific">Salinispira pacifica</name>
    <dbReference type="NCBI Taxonomy" id="1307761"/>
    <lineage>
        <taxon>Bacteria</taxon>
        <taxon>Pseudomonadati</taxon>
        <taxon>Spirochaetota</taxon>
        <taxon>Spirochaetia</taxon>
        <taxon>Spirochaetales</taxon>
        <taxon>Spirochaetaceae</taxon>
        <taxon>Salinispira</taxon>
    </lineage>
</organism>
<dbReference type="PATRIC" id="fig|1307761.3.peg.2099"/>
<evidence type="ECO:0000256" key="5">
    <source>
        <dbReference type="ARBA" id="ARBA00022806"/>
    </source>
</evidence>
<dbReference type="CDD" id="cd17991">
    <property type="entry name" value="DEXHc_TRCF"/>
    <property type="match status" value="1"/>
</dbReference>
<dbReference type="GO" id="GO:0016787">
    <property type="term" value="F:hydrolase activity"/>
    <property type="evidence" value="ECO:0007669"/>
    <property type="project" value="UniProtKB-KW"/>
</dbReference>
<evidence type="ECO:0000313" key="13">
    <source>
        <dbReference type="Proteomes" id="UP000018680"/>
    </source>
</evidence>
<dbReference type="KEGG" id="slr:L21SP2_2106"/>
<dbReference type="NCBIfam" id="TIGR00580">
    <property type="entry name" value="mfd"/>
    <property type="match status" value="1"/>
</dbReference>
<dbReference type="GO" id="GO:0000716">
    <property type="term" value="P:transcription-coupled nucleotide-excision repair, DNA damage recognition"/>
    <property type="evidence" value="ECO:0007669"/>
    <property type="project" value="UniProtKB-UniRule"/>
</dbReference>
<dbReference type="OrthoDB" id="9804325at2"/>
<dbReference type="AlphaFoldDB" id="V5WI55"/>
<dbReference type="InterPro" id="IPR037235">
    <property type="entry name" value="TRCF-like_C_D7"/>
</dbReference>
<dbReference type="PROSITE" id="PS51194">
    <property type="entry name" value="HELICASE_CTER"/>
    <property type="match status" value="1"/>
</dbReference>
<dbReference type="Pfam" id="PF02559">
    <property type="entry name" value="CarD_TRCF_RID"/>
    <property type="match status" value="1"/>
</dbReference>
<reference evidence="12 13" key="1">
    <citation type="journal article" date="2015" name="Stand. Genomic Sci.">
        <title>Complete genome sequence and description of Salinispira pacifica gen. nov., sp. nov., a novel spirochaete isolated form a hypersaline microbial mat.</title>
        <authorList>
            <person name="Ben Hania W."/>
            <person name="Joseph M."/>
            <person name="Schumann P."/>
            <person name="Bunk B."/>
            <person name="Fiebig A."/>
            <person name="Sproer C."/>
            <person name="Klenk H.P."/>
            <person name="Fardeau M.L."/>
            <person name="Spring S."/>
        </authorList>
    </citation>
    <scope>NUCLEOTIDE SEQUENCE [LARGE SCALE GENOMIC DNA]</scope>
    <source>
        <strain evidence="12 13">L21-RPul-D2</strain>
    </source>
</reference>
<dbReference type="Gene3D" id="3.30.2060.10">
    <property type="entry name" value="Penicillin-binding protein 1b domain"/>
    <property type="match status" value="1"/>
</dbReference>
<dbReference type="GO" id="GO:0005524">
    <property type="term" value="F:ATP binding"/>
    <property type="evidence" value="ECO:0007669"/>
    <property type="project" value="UniProtKB-UniRule"/>
</dbReference>
<dbReference type="InterPro" id="IPR011545">
    <property type="entry name" value="DEAD/DEAH_box_helicase_dom"/>
</dbReference>
<evidence type="ECO:0000259" key="10">
    <source>
        <dbReference type="PROSITE" id="PS51192"/>
    </source>
</evidence>
<dbReference type="HAMAP" id="MF_00969">
    <property type="entry name" value="TRCF"/>
    <property type="match status" value="1"/>
</dbReference>
<evidence type="ECO:0000259" key="11">
    <source>
        <dbReference type="PROSITE" id="PS51194"/>
    </source>
</evidence>
<comment type="function">
    <text evidence="9">Couples transcription and DNA repair by recognizing RNA polymerase (RNAP) stalled at DNA lesions. Mediates ATP-dependent release of RNAP and its truncated transcript from the DNA, and recruitment of nucleotide excision repair machinery to the damaged site.</text>
</comment>
<keyword evidence="2 9" id="KW-0547">Nucleotide-binding</keyword>
<keyword evidence="1 9" id="KW-0963">Cytoplasm</keyword>
<dbReference type="PROSITE" id="PS51192">
    <property type="entry name" value="HELICASE_ATP_BIND_1"/>
    <property type="match status" value="1"/>
</dbReference>
<evidence type="ECO:0000256" key="9">
    <source>
        <dbReference type="HAMAP-Rule" id="MF_00969"/>
    </source>
</evidence>
<comment type="subcellular location">
    <subcellularLocation>
        <location evidence="9">Cytoplasm</location>
    </subcellularLocation>
</comment>
<dbReference type="EMBL" id="CP006939">
    <property type="protein sequence ID" value="AHC15473.1"/>
    <property type="molecule type" value="Genomic_DNA"/>
</dbReference>
<feature type="domain" description="Helicase C-terminal" evidence="11">
    <location>
        <begin position="810"/>
        <end position="976"/>
    </location>
</feature>
<dbReference type="InterPro" id="IPR001650">
    <property type="entry name" value="Helicase_C-like"/>
</dbReference>
<dbReference type="InterPro" id="IPR014001">
    <property type="entry name" value="Helicase_ATP-bd"/>
</dbReference>
<dbReference type="SUPFAM" id="SSF141259">
    <property type="entry name" value="CarD-like"/>
    <property type="match status" value="1"/>
</dbReference>
<dbReference type="STRING" id="1307761.L21SP2_2106"/>
<evidence type="ECO:0000256" key="8">
    <source>
        <dbReference type="ARBA" id="ARBA00023204"/>
    </source>
</evidence>
<dbReference type="Pfam" id="PF17757">
    <property type="entry name" value="UvrB_inter"/>
    <property type="match status" value="1"/>
</dbReference>
<accession>V5WI55</accession>
<sequence>MKSLLYSSFSPLLKAYRPYKELFAAMQKNMYPLHLYGVHGGLLSMIFAKTRERLNAPLLIVLPTEKEAEALSDDLERFGLNTAILPWWGTVPYRTVPANSPMFGRRLRVLDGILDGSIDVVFCGLRSFLSPLPPPGYLRAGYIEVSRGMSFDPGEFARALEKLGYMRVQRVSVPGEFALRGEVCDVYMAGDENPVRIVFGWDEIEQIRRFDAGSQSSIDELKQISIRPSSEIVWDEERIAVLSSRLEQLPELRHQREEIIDQWIIPRKEGHERFFPLAFPEDEQASILDYLGEKSIGFIAEYERCYSAEESLHREYGGMYRKLRHGEPLPRPERLLFELETLENEIHRPVRMPLLKSAHPEQHVSGQLGSEEENPLLQEVAPIDRSRRAELQPAASQIQFDSAGARSFFGNISFFKEELENMLQAGYSIYLLADSDVQRSRLEHLLKDYDITILAESISSGFSIQDLSVMVIHENEVFGRKRRVPKSVKKVKSEAIDSFVELDEGDHVVHVNHGIGRFRGIQRITAGGNERDYIKLEYAKEEYIFVPIEQVNLIQRYIGSQGADPRLDTIGGKSWEKRKSKVSKHVEDLAERLLTLYSRRKKASGYAFPPDNEWQIEFEAAFPFEETEDQVRCIDEVKADMERPVPMDRLVCGDVGYGKTEIAMRAAFKAVSSGRQVAFLAPTTILAEQHYESLLERAAEFPIKIRMMSRLVSRKDQRQTLEGLASGEIDMVVGTHRIIQKDMQFKNLGLLVIDEEQRFGVKDKERLKELKASIDCLTMSATPIPRTLHMSLLKIRDMSLLKTPPHNRRPIETHVEAFNEELVAKAIRNEVERGGQVFYLHNRVETLENVQLFLQNAVPEVMVDVAHGQMSPHELEDIMHRFVHGGFQVLVATTIIENGINIPNVNTIIIDRADMYGISQLYQLRGRVGRSGRLAYAYLLYPEQRALSELAMKRLQIISDHTELGSGFKIAMKDLEVRGAGNLLGSQQSGDIYSIGFDLYLKLLDQAIRRLSDLGEEDLQEVYLEMEYTGFIPDSYISDTMEKMEVYKRIAAVNTQELLDAVHSEIADRFGPIPEEVASLLSLAEIRVLCRDLNISMLRERKGTAEVHFAKVAKLNINKIMELIRTSGGAVKIDPKRPEVLLVDTSKVGLKEKSEYLRDRLSTIAG</sequence>
<comment type="similarity">
    <text evidence="9">In the C-terminal section; belongs to the helicase family. RecG subfamily.</text>
</comment>
<gene>
    <name evidence="9" type="primary">mfd</name>
    <name evidence="12" type="ORF">L21SP2_2106</name>
</gene>
<evidence type="ECO:0000256" key="4">
    <source>
        <dbReference type="ARBA" id="ARBA00022801"/>
    </source>
</evidence>
<evidence type="ECO:0000256" key="2">
    <source>
        <dbReference type="ARBA" id="ARBA00022741"/>
    </source>
</evidence>
<dbReference type="PANTHER" id="PTHR47964:SF1">
    <property type="entry name" value="ATP-DEPENDENT DNA HELICASE HOMOLOG RECG, CHLOROPLASTIC"/>
    <property type="match status" value="1"/>
</dbReference>
<dbReference type="SUPFAM" id="SSF143517">
    <property type="entry name" value="TRCF domain-like"/>
    <property type="match status" value="1"/>
</dbReference>
<comment type="similarity">
    <text evidence="9">In the N-terminal section; belongs to the UvrB family.</text>
</comment>
<name>V5WI55_9SPIO</name>
<dbReference type="SMART" id="SM00982">
    <property type="entry name" value="TRCF"/>
    <property type="match status" value="1"/>
</dbReference>
<dbReference type="InterPro" id="IPR041471">
    <property type="entry name" value="UvrB_inter"/>
</dbReference>
<keyword evidence="6 9" id="KW-0067">ATP-binding</keyword>
<dbReference type="InterPro" id="IPR003711">
    <property type="entry name" value="CarD-like/TRCF_RID"/>
</dbReference>
<dbReference type="GO" id="GO:0003684">
    <property type="term" value="F:damaged DNA binding"/>
    <property type="evidence" value="ECO:0007669"/>
    <property type="project" value="InterPro"/>
</dbReference>
<dbReference type="Gene3D" id="3.40.50.11180">
    <property type="match status" value="1"/>
</dbReference>
<keyword evidence="13" id="KW-1185">Reference proteome</keyword>
<dbReference type="Pfam" id="PF00271">
    <property type="entry name" value="Helicase_C"/>
    <property type="match status" value="1"/>
</dbReference>
<dbReference type="SMART" id="SM00487">
    <property type="entry name" value="DEXDc"/>
    <property type="match status" value="1"/>
</dbReference>
<dbReference type="HOGENOM" id="CLU_005122_1_3_12"/>
<dbReference type="Pfam" id="PF03461">
    <property type="entry name" value="TRCF"/>
    <property type="match status" value="1"/>
</dbReference>
<dbReference type="Gene3D" id="3.40.50.300">
    <property type="entry name" value="P-loop containing nucleotide triphosphate hydrolases"/>
    <property type="match status" value="2"/>
</dbReference>
<keyword evidence="5" id="KW-0347">Helicase</keyword>
<dbReference type="InterPro" id="IPR004576">
    <property type="entry name" value="Mfd"/>
</dbReference>
<protein>
    <recommendedName>
        <fullName evidence="9">Transcription-repair-coupling factor</fullName>
        <shortName evidence="9">TRCF</shortName>
        <ecNumber evidence="9">3.6.4.-</ecNumber>
    </recommendedName>
</protein>
<dbReference type="SMART" id="SM00490">
    <property type="entry name" value="HELICc"/>
    <property type="match status" value="1"/>
</dbReference>
<keyword evidence="7 9" id="KW-0238">DNA-binding</keyword>
<evidence type="ECO:0000256" key="6">
    <source>
        <dbReference type="ARBA" id="ARBA00022840"/>
    </source>
</evidence>
<dbReference type="SMART" id="SM01058">
    <property type="entry name" value="CarD_TRCF"/>
    <property type="match status" value="1"/>
</dbReference>
<dbReference type="Proteomes" id="UP000018680">
    <property type="component" value="Chromosome"/>
</dbReference>
<evidence type="ECO:0000313" key="12">
    <source>
        <dbReference type="EMBL" id="AHC15473.1"/>
    </source>
</evidence>
<dbReference type="GO" id="GO:0003678">
    <property type="term" value="F:DNA helicase activity"/>
    <property type="evidence" value="ECO:0007669"/>
    <property type="project" value="TreeGrafter"/>
</dbReference>
<dbReference type="InterPro" id="IPR027417">
    <property type="entry name" value="P-loop_NTPase"/>
</dbReference>
<dbReference type="GO" id="GO:0006355">
    <property type="term" value="P:regulation of DNA-templated transcription"/>
    <property type="evidence" value="ECO:0007669"/>
    <property type="project" value="UniProtKB-UniRule"/>
</dbReference>
<dbReference type="SUPFAM" id="SSF52540">
    <property type="entry name" value="P-loop containing nucleoside triphosphate hydrolases"/>
    <property type="match status" value="4"/>
</dbReference>
<dbReference type="PANTHER" id="PTHR47964">
    <property type="entry name" value="ATP-DEPENDENT DNA HELICASE HOMOLOG RECG, CHLOROPLASTIC"/>
    <property type="match status" value="1"/>
</dbReference>
<dbReference type="RefSeq" id="WP_024268379.1">
    <property type="nucleotide sequence ID" value="NC_023035.1"/>
</dbReference>